<comment type="caution">
    <text evidence="1">The sequence shown here is derived from an EMBL/GenBank/DDBJ whole genome shotgun (WGS) entry which is preliminary data.</text>
</comment>
<dbReference type="AlphaFoldDB" id="A0A6B0RX78"/>
<evidence type="ECO:0000313" key="1">
    <source>
        <dbReference type="EMBL" id="MXQ92584.1"/>
    </source>
</evidence>
<keyword evidence="2" id="KW-1185">Reference proteome</keyword>
<gene>
    <name evidence="1" type="ORF">E5288_WYG005668</name>
</gene>
<organism evidence="1 2">
    <name type="scientific">Bos mutus</name>
    <name type="common">wild yak</name>
    <dbReference type="NCBI Taxonomy" id="72004"/>
    <lineage>
        <taxon>Eukaryota</taxon>
        <taxon>Metazoa</taxon>
        <taxon>Chordata</taxon>
        <taxon>Craniata</taxon>
        <taxon>Vertebrata</taxon>
        <taxon>Euteleostomi</taxon>
        <taxon>Mammalia</taxon>
        <taxon>Eutheria</taxon>
        <taxon>Laurasiatheria</taxon>
        <taxon>Artiodactyla</taxon>
        <taxon>Ruminantia</taxon>
        <taxon>Pecora</taxon>
        <taxon>Bovidae</taxon>
        <taxon>Bovinae</taxon>
        <taxon>Bos</taxon>
    </lineage>
</organism>
<protein>
    <submittedName>
        <fullName evidence="1">Uncharacterized protein</fullName>
    </submittedName>
</protein>
<proteinExistence type="predicted"/>
<reference evidence="1" key="1">
    <citation type="submission" date="2019-10" db="EMBL/GenBank/DDBJ databases">
        <title>The sequence and de novo assembly of the wild yak genome.</title>
        <authorList>
            <person name="Liu Y."/>
        </authorList>
    </citation>
    <scope>NUCLEOTIDE SEQUENCE [LARGE SCALE GENOMIC DNA]</scope>
    <source>
        <strain evidence="1">WY2019</strain>
    </source>
</reference>
<sequence>MHDMGECQKNSELCSQGLGKVGENGTEFTQELTQSSFQALGRPTGGLCHDLLLKCAFLGCGSSFLSQESQSPLAPSDSTVKTALQASSKAAFPPSPRCAVIKAGSQRVASRVQGKNTEQYMCPAAPEKFLVSGSRIKNAFLMQASKDASHWFCKPP</sequence>
<dbReference type="Proteomes" id="UP000322234">
    <property type="component" value="Unassembled WGS sequence"/>
</dbReference>
<dbReference type="EMBL" id="VBQZ03000084">
    <property type="protein sequence ID" value="MXQ92584.1"/>
    <property type="molecule type" value="Genomic_DNA"/>
</dbReference>
<name>A0A6B0RX78_9CETA</name>
<evidence type="ECO:0000313" key="2">
    <source>
        <dbReference type="Proteomes" id="UP000322234"/>
    </source>
</evidence>
<accession>A0A6B0RX78</accession>